<dbReference type="EMBL" id="OZ075122">
    <property type="protein sequence ID" value="CAL4911089.1"/>
    <property type="molecule type" value="Genomic_DNA"/>
</dbReference>
<name>A0ABC8WK66_9POAL</name>
<evidence type="ECO:0000313" key="3">
    <source>
        <dbReference type="Proteomes" id="UP001497457"/>
    </source>
</evidence>
<sequence length="447" mass="48500">MSPAIRRRRLGSAAGAAAATSMGSGLSVRRTSMKRARAAGLHAEADGLCLDDEVLVTILSLVSGNTADLVRCAAACRRLRRLVSTNAAIICSHPKRLIRFFHLNDMAATSTAAPPRPLWLGQPLFGGLVRGFGHRMFNASSRVVASRDGLLAAEICRRRTVLRLCVCHPATGEADHLPPLRGRDCPGPYACALLAADDLLHFQQDGTRSAASYRLLLVYSRRSFTAARCFSSDAGSWGPEARVSGARVASALLHATHTAIVHRGVVFWPRLRFALLALPAVNATVVVNGLTTPFLYGQDKSMLGLMPDGKLCWAEVIGRDKISVSFRSHGGDMFCLHDGTLNGCWGRYWTINLANSMPELSAATSVTLRWFYEKSSTLFFTASCIGHGDDGGEECCYTLNFSTHEIDKVLRNGDNDEPWGDMYGYELDREKFLGSLGERDGGTQGSF</sequence>
<dbReference type="InterPro" id="IPR036047">
    <property type="entry name" value="F-box-like_dom_sf"/>
</dbReference>
<keyword evidence="3" id="KW-1185">Reference proteome</keyword>
<accession>A0ABC8WK66</accession>
<dbReference type="InterPro" id="IPR001810">
    <property type="entry name" value="F-box_dom"/>
</dbReference>
<dbReference type="AlphaFoldDB" id="A0ABC8WK66"/>
<dbReference type="Pfam" id="PF12937">
    <property type="entry name" value="F-box-like"/>
    <property type="match status" value="1"/>
</dbReference>
<dbReference type="Proteomes" id="UP001497457">
    <property type="component" value="Chromosome 12b"/>
</dbReference>
<gene>
    <name evidence="2" type="ORF">URODEC1_LOCUS14777</name>
</gene>
<evidence type="ECO:0000313" key="2">
    <source>
        <dbReference type="EMBL" id="CAL4911089.1"/>
    </source>
</evidence>
<dbReference type="InterPro" id="IPR006311">
    <property type="entry name" value="TAT_signal"/>
</dbReference>
<dbReference type="PANTHER" id="PTHR36140">
    <property type="entry name" value="F-BOX DOMAIN-CONTAINING PROTEIN-RELATED"/>
    <property type="match status" value="1"/>
</dbReference>
<dbReference type="SUPFAM" id="SSF81383">
    <property type="entry name" value="F-box domain"/>
    <property type="match status" value="1"/>
</dbReference>
<evidence type="ECO:0000259" key="1">
    <source>
        <dbReference type="Pfam" id="PF12937"/>
    </source>
</evidence>
<proteinExistence type="predicted"/>
<feature type="domain" description="F-box" evidence="1">
    <location>
        <begin position="52"/>
        <end position="86"/>
    </location>
</feature>
<dbReference type="PROSITE" id="PS51318">
    <property type="entry name" value="TAT"/>
    <property type="match status" value="1"/>
</dbReference>
<reference evidence="2" key="1">
    <citation type="submission" date="2024-10" db="EMBL/GenBank/DDBJ databases">
        <authorList>
            <person name="Ryan C."/>
        </authorList>
    </citation>
    <scope>NUCLEOTIDE SEQUENCE [LARGE SCALE GENOMIC DNA]</scope>
</reference>
<protein>
    <recommendedName>
        <fullName evidence="1">F-box domain-containing protein</fullName>
    </recommendedName>
</protein>
<organism evidence="2 3">
    <name type="scientific">Urochloa decumbens</name>
    <dbReference type="NCBI Taxonomy" id="240449"/>
    <lineage>
        <taxon>Eukaryota</taxon>
        <taxon>Viridiplantae</taxon>
        <taxon>Streptophyta</taxon>
        <taxon>Embryophyta</taxon>
        <taxon>Tracheophyta</taxon>
        <taxon>Spermatophyta</taxon>
        <taxon>Magnoliopsida</taxon>
        <taxon>Liliopsida</taxon>
        <taxon>Poales</taxon>
        <taxon>Poaceae</taxon>
        <taxon>PACMAD clade</taxon>
        <taxon>Panicoideae</taxon>
        <taxon>Panicodae</taxon>
        <taxon>Paniceae</taxon>
        <taxon>Melinidinae</taxon>
        <taxon>Urochloa</taxon>
    </lineage>
</organism>